<name>A0A3M9YAC5_9PEZI</name>
<feature type="compositionally biased region" description="Basic and acidic residues" evidence="1">
    <location>
        <begin position="235"/>
        <end position="253"/>
    </location>
</feature>
<evidence type="ECO:0000313" key="3">
    <source>
        <dbReference type="Proteomes" id="UP000267145"/>
    </source>
</evidence>
<reference evidence="2 3" key="1">
    <citation type="submission" date="2018-10" db="EMBL/GenBank/DDBJ databases">
        <title>Genome sequence of Verticillium nonalfalfae VnAa140.</title>
        <authorList>
            <person name="Stajich J.E."/>
            <person name="Kasson M.T."/>
        </authorList>
    </citation>
    <scope>NUCLEOTIDE SEQUENCE [LARGE SCALE GENOMIC DNA]</scope>
    <source>
        <strain evidence="2 3">VnAa140</strain>
    </source>
</reference>
<gene>
    <name evidence="2" type="ORF">D7B24_007197</name>
</gene>
<evidence type="ECO:0000256" key="1">
    <source>
        <dbReference type="SAM" id="MobiDB-lite"/>
    </source>
</evidence>
<evidence type="ECO:0000313" key="2">
    <source>
        <dbReference type="EMBL" id="RNJ56478.1"/>
    </source>
</evidence>
<dbReference type="RefSeq" id="XP_028494636.1">
    <property type="nucleotide sequence ID" value="XM_028641311.1"/>
</dbReference>
<keyword evidence="3" id="KW-1185">Reference proteome</keyword>
<protein>
    <submittedName>
        <fullName evidence="2">Uncharacterized protein</fullName>
    </submittedName>
</protein>
<feature type="region of interest" description="Disordered" evidence="1">
    <location>
        <begin position="184"/>
        <end position="265"/>
    </location>
</feature>
<dbReference type="Proteomes" id="UP000267145">
    <property type="component" value="Unassembled WGS sequence"/>
</dbReference>
<comment type="caution">
    <text evidence="2">The sequence shown here is derived from an EMBL/GenBank/DDBJ whole genome shotgun (WGS) entry which is preliminary data.</text>
</comment>
<accession>A0A3M9YAC5</accession>
<feature type="compositionally biased region" description="Basic and acidic residues" evidence="1">
    <location>
        <begin position="184"/>
        <end position="194"/>
    </location>
</feature>
<feature type="compositionally biased region" description="Pro residues" evidence="1">
    <location>
        <begin position="195"/>
        <end position="205"/>
    </location>
</feature>
<feature type="region of interest" description="Disordered" evidence="1">
    <location>
        <begin position="81"/>
        <end position="168"/>
    </location>
</feature>
<dbReference type="AlphaFoldDB" id="A0A3M9YAC5"/>
<organism evidence="2 3">
    <name type="scientific">Verticillium nonalfalfae</name>
    <dbReference type="NCBI Taxonomy" id="1051616"/>
    <lineage>
        <taxon>Eukaryota</taxon>
        <taxon>Fungi</taxon>
        <taxon>Dikarya</taxon>
        <taxon>Ascomycota</taxon>
        <taxon>Pezizomycotina</taxon>
        <taxon>Sordariomycetes</taxon>
        <taxon>Hypocreomycetidae</taxon>
        <taxon>Glomerellales</taxon>
        <taxon>Plectosphaerellaceae</taxon>
        <taxon>Verticillium</taxon>
    </lineage>
</organism>
<dbReference type="GeneID" id="39610886"/>
<proteinExistence type="predicted"/>
<dbReference type="EMBL" id="RBVV01000056">
    <property type="protein sequence ID" value="RNJ56478.1"/>
    <property type="molecule type" value="Genomic_DNA"/>
</dbReference>
<sequence length="296" mass="32010">MLFAVTVHLVDSIVPKFRQLLSISLAPYEYLLRGPPAFDITVFSMAQPECTLSPPASIHEDQAKGQLDILALECTLSPPPSLHNVPIDTPKGKSTAKPTVTFDLTPPDPAALTSQQPPRVQPPSSWPEKVVPEAHPQPHGGSNPSGSKARPGSISESINSTRLPTRKSFDKSAAYVNKQAHDIKAKLNSNERKPVPQPNPAPTPAEKPSENPVRNRKLADANPVPNPVADNSPKLPDRHQPPLKQRIRDAHNQRKERRANLSSSEKVKDITESLLIGCGCGFCAIVLLICAPCGVL</sequence>
<feature type="compositionally biased region" description="Polar residues" evidence="1">
    <location>
        <begin position="154"/>
        <end position="163"/>
    </location>
</feature>